<dbReference type="RefSeq" id="WP_229723359.1">
    <property type="nucleotide sequence ID" value="NZ_BMOL01000004.1"/>
</dbReference>
<comment type="caution">
    <text evidence="3">The sequence shown here is derived from an EMBL/GenBank/DDBJ whole genome shotgun (WGS) entry which is preliminary data.</text>
</comment>
<feature type="transmembrane region" description="Helical" evidence="1">
    <location>
        <begin position="42"/>
        <end position="60"/>
    </location>
</feature>
<dbReference type="Pfam" id="PF04892">
    <property type="entry name" value="VanZ"/>
    <property type="match status" value="1"/>
</dbReference>
<dbReference type="Proteomes" id="UP000639973">
    <property type="component" value="Unassembled WGS sequence"/>
</dbReference>
<evidence type="ECO:0000256" key="1">
    <source>
        <dbReference type="SAM" id="Phobius"/>
    </source>
</evidence>
<dbReference type="InterPro" id="IPR006976">
    <property type="entry name" value="VanZ-like"/>
</dbReference>
<evidence type="ECO:0000313" key="4">
    <source>
        <dbReference type="Proteomes" id="UP000639973"/>
    </source>
</evidence>
<feature type="domain" description="VanZ-like" evidence="2">
    <location>
        <begin position="46"/>
        <end position="107"/>
    </location>
</feature>
<dbReference type="EMBL" id="BMOL01000004">
    <property type="protein sequence ID" value="GGL75792.1"/>
    <property type="molecule type" value="Genomic_DNA"/>
</dbReference>
<accession>A0ABQ2G567</accession>
<gene>
    <name evidence="3" type="ORF">GCM10010840_12390</name>
</gene>
<name>A0ABQ2G567_9DEIO</name>
<proteinExistence type="predicted"/>
<keyword evidence="4" id="KW-1185">Reference proteome</keyword>
<dbReference type="NCBIfam" id="NF037970">
    <property type="entry name" value="vanZ_1"/>
    <property type="match status" value="1"/>
</dbReference>
<keyword evidence="1" id="KW-0472">Membrane</keyword>
<evidence type="ECO:0000259" key="2">
    <source>
        <dbReference type="Pfam" id="PF04892"/>
    </source>
</evidence>
<reference evidence="4" key="1">
    <citation type="journal article" date="2019" name="Int. J. Syst. Evol. Microbiol.">
        <title>The Global Catalogue of Microorganisms (GCM) 10K type strain sequencing project: providing services to taxonomists for standard genome sequencing and annotation.</title>
        <authorList>
            <consortium name="The Broad Institute Genomics Platform"/>
            <consortium name="The Broad Institute Genome Sequencing Center for Infectious Disease"/>
            <person name="Wu L."/>
            <person name="Ma J."/>
        </authorList>
    </citation>
    <scope>NUCLEOTIDE SEQUENCE [LARGE SCALE GENOMIC DNA]</scope>
    <source>
        <strain evidence="4">JCM 15442</strain>
    </source>
</reference>
<evidence type="ECO:0000313" key="3">
    <source>
        <dbReference type="EMBL" id="GGL75792.1"/>
    </source>
</evidence>
<feature type="transmembrane region" description="Helical" evidence="1">
    <location>
        <begin position="12"/>
        <end position="30"/>
    </location>
</feature>
<sequence length="128" mass="13931">MTPPVPSGRFRAVWWLISLGILGTIWWLSSAPDTPGPPLVHPLDWMAHFTAYFALAYALGRATGRRDVALLIAVWWGALDEVHQAFVPGRDAGIVDWLFDLAGAWLGSRRAARRSGTGRGGEEEAGPP</sequence>
<keyword evidence="1" id="KW-0812">Transmembrane</keyword>
<organism evidence="3 4">
    <name type="scientific">Deinococcus aerolatus</name>
    <dbReference type="NCBI Taxonomy" id="522487"/>
    <lineage>
        <taxon>Bacteria</taxon>
        <taxon>Thermotogati</taxon>
        <taxon>Deinococcota</taxon>
        <taxon>Deinococci</taxon>
        <taxon>Deinococcales</taxon>
        <taxon>Deinococcaceae</taxon>
        <taxon>Deinococcus</taxon>
    </lineage>
</organism>
<keyword evidence="1" id="KW-1133">Transmembrane helix</keyword>
<protein>
    <recommendedName>
        <fullName evidence="2">VanZ-like domain-containing protein</fullName>
    </recommendedName>
</protein>